<keyword evidence="3" id="KW-0862">Zinc</keyword>
<keyword evidence="2 4" id="KW-0863">Zinc-finger</keyword>
<dbReference type="STRING" id="29655.A0A0K9Q024"/>
<dbReference type="AlphaFoldDB" id="A0A0K9Q024"/>
<organism evidence="9 10">
    <name type="scientific">Zostera marina</name>
    <name type="common">Eelgrass</name>
    <dbReference type="NCBI Taxonomy" id="29655"/>
    <lineage>
        <taxon>Eukaryota</taxon>
        <taxon>Viridiplantae</taxon>
        <taxon>Streptophyta</taxon>
        <taxon>Embryophyta</taxon>
        <taxon>Tracheophyta</taxon>
        <taxon>Spermatophyta</taxon>
        <taxon>Magnoliopsida</taxon>
        <taxon>Liliopsida</taxon>
        <taxon>Zosteraceae</taxon>
        <taxon>Zostera</taxon>
    </lineage>
</organism>
<dbReference type="SMART" id="SM00355">
    <property type="entry name" value="ZnF_C2H2"/>
    <property type="match status" value="2"/>
</dbReference>
<dbReference type="InterPro" id="IPR003604">
    <property type="entry name" value="Matrin/U1-like-C_Znf_C2H2"/>
</dbReference>
<dbReference type="InterPro" id="IPR022755">
    <property type="entry name" value="Znf_C2H2_jaz"/>
</dbReference>
<evidence type="ECO:0000259" key="8">
    <source>
        <dbReference type="PROSITE" id="PS50157"/>
    </source>
</evidence>
<evidence type="ECO:0000256" key="4">
    <source>
        <dbReference type="PROSITE-ProRule" id="PRU00042"/>
    </source>
</evidence>
<gene>
    <name evidence="9" type="ORF">ZOSMA_124G00340</name>
</gene>
<dbReference type="PANTHER" id="PTHR45495">
    <property type="entry name" value="DNAJ PROTEIN JJJ1 HOMOLOG"/>
    <property type="match status" value="1"/>
</dbReference>
<feature type="compositionally biased region" description="Basic residues" evidence="6">
    <location>
        <begin position="547"/>
        <end position="556"/>
    </location>
</feature>
<evidence type="ECO:0000256" key="5">
    <source>
        <dbReference type="SAM" id="Coils"/>
    </source>
</evidence>
<feature type="compositionally biased region" description="Acidic residues" evidence="6">
    <location>
        <begin position="418"/>
        <end position="428"/>
    </location>
</feature>
<dbReference type="InterPro" id="IPR018253">
    <property type="entry name" value="DnaJ_domain_CS"/>
</dbReference>
<evidence type="ECO:0000256" key="2">
    <source>
        <dbReference type="ARBA" id="ARBA00022771"/>
    </source>
</evidence>
<dbReference type="GO" id="GO:0005783">
    <property type="term" value="C:endoplasmic reticulum"/>
    <property type="evidence" value="ECO:0007669"/>
    <property type="project" value="UniProtKB-ARBA"/>
</dbReference>
<evidence type="ECO:0000259" key="7">
    <source>
        <dbReference type="PROSITE" id="PS50076"/>
    </source>
</evidence>
<dbReference type="Proteomes" id="UP000036987">
    <property type="component" value="Unassembled WGS sequence"/>
</dbReference>
<accession>A0A0K9Q024</accession>
<evidence type="ECO:0000313" key="9">
    <source>
        <dbReference type="EMBL" id="KMZ74643.1"/>
    </source>
</evidence>
<dbReference type="OMA" id="DTCGEEF"/>
<dbReference type="EMBL" id="LFYR01000265">
    <property type="protein sequence ID" value="KMZ74643.1"/>
    <property type="molecule type" value="Genomic_DNA"/>
</dbReference>
<keyword evidence="1" id="KW-0479">Metal-binding</keyword>
<feature type="region of interest" description="Disordered" evidence="6">
    <location>
        <begin position="541"/>
        <end position="564"/>
    </location>
</feature>
<reference evidence="10" key="1">
    <citation type="journal article" date="2016" name="Nature">
        <title>The genome of the seagrass Zostera marina reveals angiosperm adaptation to the sea.</title>
        <authorList>
            <person name="Olsen J.L."/>
            <person name="Rouze P."/>
            <person name="Verhelst B."/>
            <person name="Lin Y.-C."/>
            <person name="Bayer T."/>
            <person name="Collen J."/>
            <person name="Dattolo E."/>
            <person name="De Paoli E."/>
            <person name="Dittami S."/>
            <person name="Maumus F."/>
            <person name="Michel G."/>
            <person name="Kersting A."/>
            <person name="Lauritano C."/>
            <person name="Lohaus R."/>
            <person name="Toepel M."/>
            <person name="Tonon T."/>
            <person name="Vanneste K."/>
            <person name="Amirebrahimi M."/>
            <person name="Brakel J."/>
            <person name="Bostroem C."/>
            <person name="Chovatia M."/>
            <person name="Grimwood J."/>
            <person name="Jenkins J.W."/>
            <person name="Jueterbock A."/>
            <person name="Mraz A."/>
            <person name="Stam W.T."/>
            <person name="Tice H."/>
            <person name="Bornberg-Bauer E."/>
            <person name="Green P.J."/>
            <person name="Pearson G.A."/>
            <person name="Procaccini G."/>
            <person name="Duarte C.M."/>
            <person name="Schmutz J."/>
            <person name="Reusch T.B.H."/>
            <person name="Van de Peer Y."/>
        </authorList>
    </citation>
    <scope>NUCLEOTIDE SEQUENCE [LARGE SCALE GENOMIC DNA]</scope>
    <source>
        <strain evidence="10">cv. Finnish</strain>
    </source>
</reference>
<feature type="compositionally biased region" description="Polar residues" evidence="6">
    <location>
        <begin position="445"/>
        <end position="458"/>
    </location>
</feature>
<dbReference type="InterPro" id="IPR036236">
    <property type="entry name" value="Znf_C2H2_sf"/>
</dbReference>
<feature type="compositionally biased region" description="Basic and acidic residues" evidence="6">
    <location>
        <begin position="487"/>
        <end position="507"/>
    </location>
</feature>
<dbReference type="PROSITE" id="PS50157">
    <property type="entry name" value="ZINC_FINGER_C2H2_2"/>
    <property type="match status" value="1"/>
</dbReference>
<dbReference type="PROSITE" id="PS00028">
    <property type="entry name" value="ZINC_FINGER_C2H2_1"/>
    <property type="match status" value="2"/>
</dbReference>
<dbReference type="Gene3D" id="3.30.160.60">
    <property type="entry name" value="Classic Zinc Finger"/>
    <property type="match status" value="1"/>
</dbReference>
<evidence type="ECO:0000256" key="6">
    <source>
        <dbReference type="SAM" id="MobiDB-lite"/>
    </source>
</evidence>
<comment type="caution">
    <text evidence="9">The sequence shown here is derived from an EMBL/GenBank/DDBJ whole genome shotgun (WGS) entry which is preliminary data.</text>
</comment>
<sequence length="593" mass="67653">MSTAVGAPAKKRRCLYEILEVPLDATSEQIRSSYRKLALKLHPDKVASQSPSTSSAEATAVFQDLVHAYEVLSDVKERKYYDSHRNKIVFSDFNDDPSSKKSPSVFHDLDIFSFFSSSAFSGFSDSGKGFYKVYSDVFYRIFETEMWFCKQMNLAPHLFPEIPPMMGNLESPYAQVTAFYGYWSGFVSIMDFNWADLYDPRGGYSRKERRAMEELNKKARKKAKREHNESVRGLAAFAKKRDKRVIDMGIKREEEEKKRKEAENERKKELEMKKAEKARLYQEQEWAKIAVDEVEESSCDDDDFNNIQKKNKKKTNGVSDTNCGGAGEELYCVACHKKFKSNKQWKNHEQSKKHRDNVAELRDAMLDDYKNVEEDSGDGCNDEVKSEDGFKEEVEGLCERFEEGLGSDEGKQETNPNEVEEEEEDETYILEAMLSGHKDTRQDADNSPQPSSTNSFLNESDKEEFDNKRKGSKNKPRRRAAAAKAKPNNDDRGGEEAYCQVKEDNDSKNVDVVVAKDEVVVAKGKDDYEIEKIQKTKIRPKGNVAKKSAKGKKQKGATKSAGNECETCGCFFDSRNKLFMHLSETGHSMLKSQ</sequence>
<dbReference type="PROSITE" id="PS00636">
    <property type="entry name" value="DNAJ_1"/>
    <property type="match status" value="1"/>
</dbReference>
<keyword evidence="5" id="KW-0175">Coiled coil</keyword>
<feature type="domain" description="C2H2-type" evidence="8">
    <location>
        <begin position="563"/>
        <end position="592"/>
    </location>
</feature>
<dbReference type="InterPro" id="IPR054076">
    <property type="entry name" value="ZUO1-like_ZHD"/>
</dbReference>
<dbReference type="CDD" id="cd06257">
    <property type="entry name" value="DnaJ"/>
    <property type="match status" value="1"/>
</dbReference>
<dbReference type="SMART" id="SM00451">
    <property type="entry name" value="ZnF_U1"/>
    <property type="match status" value="1"/>
</dbReference>
<feature type="compositionally biased region" description="Basic residues" evidence="6">
    <location>
        <begin position="470"/>
        <end position="481"/>
    </location>
</feature>
<evidence type="ECO:0000313" key="10">
    <source>
        <dbReference type="Proteomes" id="UP000036987"/>
    </source>
</evidence>
<dbReference type="GO" id="GO:0008270">
    <property type="term" value="F:zinc ion binding"/>
    <property type="evidence" value="ECO:0007669"/>
    <property type="project" value="UniProtKB-KW"/>
</dbReference>
<evidence type="ECO:0000256" key="3">
    <source>
        <dbReference type="ARBA" id="ARBA00022833"/>
    </source>
</evidence>
<dbReference type="InterPro" id="IPR013087">
    <property type="entry name" value="Znf_C2H2_type"/>
</dbReference>
<feature type="compositionally biased region" description="Basic and acidic residues" evidence="6">
    <location>
        <begin position="382"/>
        <end position="412"/>
    </location>
</feature>
<dbReference type="PANTHER" id="PTHR45495:SF1">
    <property type="entry name" value="DNAJ PROTEIN JJJ1 HOMOLOG"/>
    <property type="match status" value="1"/>
</dbReference>
<dbReference type="SUPFAM" id="SSF57667">
    <property type="entry name" value="beta-beta-alpha zinc fingers"/>
    <property type="match status" value="1"/>
</dbReference>
<dbReference type="SMART" id="SM00271">
    <property type="entry name" value="DnaJ"/>
    <property type="match status" value="1"/>
</dbReference>
<proteinExistence type="predicted"/>
<protein>
    <submittedName>
        <fullName evidence="9">Putative Chaperone protein DNAj</fullName>
    </submittedName>
</protein>
<dbReference type="GO" id="GO:0003676">
    <property type="term" value="F:nucleic acid binding"/>
    <property type="evidence" value="ECO:0007669"/>
    <property type="project" value="InterPro"/>
</dbReference>
<dbReference type="InterPro" id="IPR044648">
    <property type="entry name" value="JJJ1_plant"/>
</dbReference>
<dbReference type="InterPro" id="IPR036869">
    <property type="entry name" value="J_dom_sf"/>
</dbReference>
<dbReference type="PROSITE" id="PS50076">
    <property type="entry name" value="DNAJ_2"/>
    <property type="match status" value="1"/>
</dbReference>
<feature type="region of interest" description="Disordered" evidence="6">
    <location>
        <begin position="365"/>
        <end position="507"/>
    </location>
</feature>
<feature type="coiled-coil region" evidence="5">
    <location>
        <begin position="205"/>
        <end position="280"/>
    </location>
</feature>
<name>A0A0K9Q024_ZOSMR</name>
<dbReference type="Pfam" id="PF21884">
    <property type="entry name" value="ZUO1-like_ZHD"/>
    <property type="match status" value="1"/>
</dbReference>
<evidence type="ECO:0000256" key="1">
    <source>
        <dbReference type="ARBA" id="ARBA00022723"/>
    </source>
</evidence>
<feature type="domain" description="J" evidence="7">
    <location>
        <begin position="14"/>
        <end position="85"/>
    </location>
</feature>
<dbReference type="Gene3D" id="1.10.287.110">
    <property type="entry name" value="DnaJ domain"/>
    <property type="match status" value="1"/>
</dbReference>
<keyword evidence="10" id="KW-1185">Reference proteome</keyword>
<dbReference type="PRINTS" id="PR00625">
    <property type="entry name" value="JDOMAIN"/>
</dbReference>
<dbReference type="SUPFAM" id="SSF46565">
    <property type="entry name" value="Chaperone J-domain"/>
    <property type="match status" value="1"/>
</dbReference>
<dbReference type="Pfam" id="PF12171">
    <property type="entry name" value="zf-C2H2_jaz"/>
    <property type="match status" value="1"/>
</dbReference>
<dbReference type="InterPro" id="IPR001623">
    <property type="entry name" value="DnaJ_domain"/>
</dbReference>
<dbReference type="Pfam" id="PF00226">
    <property type="entry name" value="DnaJ"/>
    <property type="match status" value="1"/>
</dbReference>
<dbReference type="OrthoDB" id="5894at2759"/>